<feature type="transmembrane region" description="Helical" evidence="8">
    <location>
        <begin position="348"/>
        <end position="367"/>
    </location>
</feature>
<reference evidence="9" key="1">
    <citation type="submission" date="2021-08" db="EMBL/GenBank/DDBJ databases">
        <authorList>
            <person name="Sakaguchi M."/>
            <person name="Kikuchi T."/>
            <person name="Urbanczyk H."/>
        </authorList>
    </citation>
    <scope>NUCLEOTIDE SEQUENCE</scope>
    <source>
        <strain evidence="9">020920N</strain>
    </source>
</reference>
<comment type="similarity">
    <text evidence="2">Belongs to the binding-protein-dependent transport system permease family. FecCD subfamily.</text>
</comment>
<dbReference type="Proteomes" id="UP001056255">
    <property type="component" value="Chromosome I"/>
</dbReference>
<feature type="transmembrane region" description="Helical" evidence="8">
    <location>
        <begin position="448"/>
        <end position="465"/>
    </location>
</feature>
<evidence type="ECO:0000256" key="6">
    <source>
        <dbReference type="ARBA" id="ARBA00022989"/>
    </source>
</evidence>
<feature type="transmembrane region" description="Helical" evidence="8">
    <location>
        <begin position="223"/>
        <end position="241"/>
    </location>
</feature>
<feature type="transmembrane region" description="Helical" evidence="8">
    <location>
        <begin position="192"/>
        <end position="211"/>
    </location>
</feature>
<feature type="transmembrane region" description="Helical" evidence="8">
    <location>
        <begin position="583"/>
        <end position="599"/>
    </location>
</feature>
<evidence type="ECO:0000256" key="8">
    <source>
        <dbReference type="SAM" id="Phobius"/>
    </source>
</evidence>
<evidence type="ECO:0000256" key="5">
    <source>
        <dbReference type="ARBA" id="ARBA00022692"/>
    </source>
</evidence>
<feature type="transmembrane region" description="Helical" evidence="8">
    <location>
        <begin position="387"/>
        <end position="408"/>
    </location>
</feature>
<evidence type="ECO:0000256" key="3">
    <source>
        <dbReference type="ARBA" id="ARBA00022448"/>
    </source>
</evidence>
<accession>A0ABY4WXD0</accession>
<dbReference type="PANTHER" id="PTHR30472">
    <property type="entry name" value="FERRIC ENTEROBACTIN TRANSPORT SYSTEM PERMEASE PROTEIN"/>
    <property type="match status" value="1"/>
</dbReference>
<organism evidence="9 10">
    <name type="scientific">Grimontia kaedaensis</name>
    <dbReference type="NCBI Taxonomy" id="2872157"/>
    <lineage>
        <taxon>Bacteria</taxon>
        <taxon>Pseudomonadati</taxon>
        <taxon>Pseudomonadota</taxon>
        <taxon>Gammaproteobacteria</taxon>
        <taxon>Vibrionales</taxon>
        <taxon>Vibrionaceae</taxon>
        <taxon>Grimontia</taxon>
    </lineage>
</organism>
<dbReference type="NCBIfam" id="NF007866">
    <property type="entry name" value="PRK10577.1-2"/>
    <property type="match status" value="1"/>
</dbReference>
<dbReference type="EMBL" id="CP082275">
    <property type="protein sequence ID" value="USH03640.1"/>
    <property type="molecule type" value="Genomic_DNA"/>
</dbReference>
<keyword evidence="6 8" id="KW-1133">Transmembrane helix</keyword>
<dbReference type="InterPro" id="IPR037294">
    <property type="entry name" value="ABC_BtuC-like"/>
</dbReference>
<evidence type="ECO:0000313" key="9">
    <source>
        <dbReference type="EMBL" id="USH03640.1"/>
    </source>
</evidence>
<dbReference type="PANTHER" id="PTHR30472:SF37">
    <property type="entry name" value="FE(3+) DICITRATE TRANSPORT SYSTEM PERMEASE PROTEIN FECD-RELATED"/>
    <property type="match status" value="1"/>
</dbReference>
<name>A0ABY4WXD0_9GAMM</name>
<dbReference type="CDD" id="cd06550">
    <property type="entry name" value="TM_ABC_iron-siderophores_like"/>
    <property type="match status" value="2"/>
</dbReference>
<feature type="transmembrane region" description="Helical" evidence="8">
    <location>
        <begin position="556"/>
        <end position="577"/>
    </location>
</feature>
<feature type="transmembrane region" description="Helical" evidence="8">
    <location>
        <begin position="520"/>
        <end position="544"/>
    </location>
</feature>
<keyword evidence="7 8" id="KW-0472">Membrane</keyword>
<evidence type="ECO:0000256" key="2">
    <source>
        <dbReference type="ARBA" id="ARBA00007935"/>
    </source>
</evidence>
<feature type="transmembrane region" description="Helical" evidence="8">
    <location>
        <begin position="145"/>
        <end position="166"/>
    </location>
</feature>
<evidence type="ECO:0000313" key="10">
    <source>
        <dbReference type="Proteomes" id="UP001056255"/>
    </source>
</evidence>
<keyword evidence="3" id="KW-0813">Transport</keyword>
<feature type="transmembrane region" description="Helical" evidence="8">
    <location>
        <begin position="474"/>
        <end position="494"/>
    </location>
</feature>
<keyword evidence="10" id="KW-1185">Reference proteome</keyword>
<keyword evidence="4" id="KW-1003">Cell membrane</keyword>
<feature type="transmembrane region" description="Helical" evidence="8">
    <location>
        <begin position="247"/>
        <end position="264"/>
    </location>
</feature>
<feature type="transmembrane region" description="Helical" evidence="8">
    <location>
        <begin position="117"/>
        <end position="138"/>
    </location>
</feature>
<protein>
    <submittedName>
        <fullName evidence="9">Fe(3+)-hydroxamate ABC transporter permease FhuB</fullName>
    </submittedName>
</protein>
<feature type="transmembrane region" description="Helical" evidence="8">
    <location>
        <begin position="89"/>
        <end position="111"/>
    </location>
</feature>
<evidence type="ECO:0000256" key="7">
    <source>
        <dbReference type="ARBA" id="ARBA00023136"/>
    </source>
</evidence>
<feature type="transmembrane region" description="Helical" evidence="8">
    <location>
        <begin position="304"/>
        <end position="323"/>
    </location>
</feature>
<comment type="subcellular location">
    <subcellularLocation>
        <location evidence="1">Cell membrane</location>
        <topology evidence="1">Multi-pass membrane protein</topology>
    </subcellularLocation>
</comment>
<gene>
    <name evidence="9" type="primary">fhuB</name>
    <name evidence="9" type="ORF">K6Q96_06500</name>
</gene>
<sequence>MKRWGYLMAAFIGAALLHLGVGQHQFGSVGQLYTEWFNGTLDKQDSFEWLAFVEASLPRLMMAITVGGALGLVGSLFQQLTQNRMMSPLTFGTSSGAWLGLVLLSILAPSLAGDYSLLMALLGALLAMVLVVTIVGINNLSGIPIVLAGMAVNLLLGAIATAIILLNDQYAQNLFVWGAGDLGQNGWEVFDWLLIRLTPIFLLIFFAPRVLQLLSIGGKGAAARGLNVSWAFFLLISLGVWLAAVSITAVGVISFVGLIAPNIARYIGFTRPRTELVASFILGAAFLALTDTLATYLGQWSLDMIPTGTATAVIGTPALVILARRRLSAQDQLSLTLPTGPDKLKNGALQWLGLAMTFLILLSVFWASSPSGYALQIPDGFEWTLKWPRLLTAIASGISLAVAGVVLQRLVFNPLASPDILGVSAGAVLALVLASLVFGYSIHGMSPWVAMLGSVGALVVLLFLGKKHEFAPSILILTGLSLTALLEALVQFTLTRVGDDKYVLLGWLSGSTYRVESNQAITLVVCVAVSMALVLVLSRWITLISSGRQFAAARGLNLNLAYITLLILVAFLCAIVTTTMGPVSFVGLLAPHIAVMLGARQVTQQIYFSGAVGAVLLLLADFLGQIVVYPAQISAGTLVSVLGGSYFIYILVRNKSIRR</sequence>
<dbReference type="RefSeq" id="WP_251878804.1">
    <property type="nucleotide sequence ID" value="NZ_CP082275.1"/>
</dbReference>
<feature type="transmembrane region" description="Helical" evidence="8">
    <location>
        <begin position="633"/>
        <end position="652"/>
    </location>
</feature>
<dbReference type="Gene3D" id="1.10.3470.10">
    <property type="entry name" value="ABC transporter involved in vitamin B12 uptake, BtuC"/>
    <property type="match status" value="2"/>
</dbReference>
<feature type="transmembrane region" description="Helical" evidence="8">
    <location>
        <begin position="606"/>
        <end position="627"/>
    </location>
</feature>
<evidence type="ECO:0000256" key="4">
    <source>
        <dbReference type="ARBA" id="ARBA00022475"/>
    </source>
</evidence>
<dbReference type="SUPFAM" id="SSF81345">
    <property type="entry name" value="ABC transporter involved in vitamin B12 uptake, BtuC"/>
    <property type="match status" value="2"/>
</dbReference>
<keyword evidence="5 8" id="KW-0812">Transmembrane</keyword>
<feature type="transmembrane region" description="Helical" evidence="8">
    <location>
        <begin position="276"/>
        <end position="298"/>
    </location>
</feature>
<proteinExistence type="inferred from homology"/>
<dbReference type="Pfam" id="PF01032">
    <property type="entry name" value="FecCD"/>
    <property type="match status" value="2"/>
</dbReference>
<dbReference type="InterPro" id="IPR000522">
    <property type="entry name" value="ABC_transptr_permease_BtuC"/>
</dbReference>
<feature type="transmembrane region" description="Helical" evidence="8">
    <location>
        <begin position="57"/>
        <end position="77"/>
    </location>
</feature>
<evidence type="ECO:0000256" key="1">
    <source>
        <dbReference type="ARBA" id="ARBA00004651"/>
    </source>
</evidence>
<feature type="transmembrane region" description="Helical" evidence="8">
    <location>
        <begin position="420"/>
        <end position="442"/>
    </location>
</feature>